<dbReference type="InterPro" id="IPR039420">
    <property type="entry name" value="WalR-like"/>
</dbReference>
<keyword evidence="7" id="KW-1185">Reference proteome</keyword>
<feature type="domain" description="Response regulatory" evidence="4">
    <location>
        <begin position="2"/>
        <end position="116"/>
    </location>
</feature>
<feature type="DNA-binding region" description="OmpR/PhoB-type" evidence="3">
    <location>
        <begin position="125"/>
        <end position="223"/>
    </location>
</feature>
<feature type="modified residue" description="4-aspartylphosphate" evidence="2">
    <location>
        <position position="51"/>
    </location>
</feature>
<dbReference type="SMART" id="SM00448">
    <property type="entry name" value="REC"/>
    <property type="match status" value="1"/>
</dbReference>
<gene>
    <name evidence="6" type="ORF">ACFQDI_21430</name>
</gene>
<dbReference type="Gene3D" id="3.40.50.2300">
    <property type="match status" value="1"/>
</dbReference>
<feature type="domain" description="OmpR/PhoB-type" evidence="5">
    <location>
        <begin position="125"/>
        <end position="223"/>
    </location>
</feature>
<evidence type="ECO:0000256" key="2">
    <source>
        <dbReference type="PROSITE-ProRule" id="PRU00169"/>
    </source>
</evidence>
<dbReference type="PROSITE" id="PS50110">
    <property type="entry name" value="RESPONSE_REGULATORY"/>
    <property type="match status" value="1"/>
</dbReference>
<proteinExistence type="predicted"/>
<dbReference type="Gene3D" id="6.10.250.690">
    <property type="match status" value="1"/>
</dbReference>
<dbReference type="InterPro" id="IPR011006">
    <property type="entry name" value="CheY-like_superfamily"/>
</dbReference>
<dbReference type="Pfam" id="PF00072">
    <property type="entry name" value="Response_reg"/>
    <property type="match status" value="1"/>
</dbReference>
<dbReference type="InterPro" id="IPR001789">
    <property type="entry name" value="Sig_transdc_resp-reg_receiver"/>
</dbReference>
<evidence type="ECO:0000256" key="1">
    <source>
        <dbReference type="ARBA" id="ARBA00023125"/>
    </source>
</evidence>
<name>A0ABW0KVN8_9BACT</name>
<keyword evidence="2" id="KW-0597">Phosphoprotein</keyword>
<reference evidence="7" key="1">
    <citation type="journal article" date="2019" name="Int. J. Syst. Evol. Microbiol.">
        <title>The Global Catalogue of Microorganisms (GCM) 10K type strain sequencing project: providing services to taxonomists for standard genome sequencing and annotation.</title>
        <authorList>
            <consortium name="The Broad Institute Genomics Platform"/>
            <consortium name="The Broad Institute Genome Sequencing Center for Infectious Disease"/>
            <person name="Wu L."/>
            <person name="Ma J."/>
        </authorList>
    </citation>
    <scope>NUCLEOTIDE SEQUENCE [LARGE SCALE GENOMIC DNA]</scope>
    <source>
        <strain evidence="7">CGMCC 4.1469</strain>
    </source>
</reference>
<protein>
    <submittedName>
        <fullName evidence="6">Response regulator</fullName>
    </submittedName>
</protein>
<dbReference type="Gene3D" id="1.10.10.10">
    <property type="entry name" value="Winged helix-like DNA-binding domain superfamily/Winged helix DNA-binding domain"/>
    <property type="match status" value="1"/>
</dbReference>
<evidence type="ECO:0000313" key="6">
    <source>
        <dbReference type="EMBL" id="MFC5457444.1"/>
    </source>
</evidence>
<dbReference type="SMART" id="SM00862">
    <property type="entry name" value="Trans_reg_C"/>
    <property type="match status" value="1"/>
</dbReference>
<evidence type="ECO:0000259" key="4">
    <source>
        <dbReference type="PROSITE" id="PS50110"/>
    </source>
</evidence>
<comment type="caution">
    <text evidence="6">The sequence shown here is derived from an EMBL/GenBank/DDBJ whole genome shotgun (WGS) entry which is preliminary data.</text>
</comment>
<dbReference type="SUPFAM" id="SSF46894">
    <property type="entry name" value="C-terminal effector domain of the bipartite response regulators"/>
    <property type="match status" value="1"/>
</dbReference>
<dbReference type="Pfam" id="PF00486">
    <property type="entry name" value="Trans_reg_C"/>
    <property type="match status" value="1"/>
</dbReference>
<dbReference type="PROSITE" id="PS51755">
    <property type="entry name" value="OMPR_PHOB"/>
    <property type="match status" value="1"/>
</dbReference>
<dbReference type="RefSeq" id="WP_377170756.1">
    <property type="nucleotide sequence ID" value="NZ_JBHSMQ010000010.1"/>
</dbReference>
<dbReference type="SUPFAM" id="SSF52172">
    <property type="entry name" value="CheY-like"/>
    <property type="match status" value="1"/>
</dbReference>
<evidence type="ECO:0000313" key="7">
    <source>
        <dbReference type="Proteomes" id="UP001596052"/>
    </source>
</evidence>
<dbReference type="Proteomes" id="UP001596052">
    <property type="component" value="Unassembled WGS sequence"/>
</dbReference>
<sequence>MRILVIEDDSKIASFIVNGLKQNGFGVDAATDGERGLDLACTVTYDCIVLDLMLPKLDGLSLLRQLRREKVNTPVLILSAKASVDDRVKGLQAGGDDYLTKPFAFSELLARVQALIRRATHTVEPTTLTAAGVTLDLLSREVRREGRSIELQSREFALLELLMRTPGRVVTKTMILEHVWDYSFDPQTNVVDVLVHRLRAKLDKDFEVKLIQTIRGVGYVFKPA</sequence>
<dbReference type="EMBL" id="JBHSMQ010000010">
    <property type="protein sequence ID" value="MFC5457444.1"/>
    <property type="molecule type" value="Genomic_DNA"/>
</dbReference>
<keyword evidence="1 3" id="KW-0238">DNA-binding</keyword>
<organism evidence="6 7">
    <name type="scientific">Prosthecobacter fluviatilis</name>
    <dbReference type="NCBI Taxonomy" id="445931"/>
    <lineage>
        <taxon>Bacteria</taxon>
        <taxon>Pseudomonadati</taxon>
        <taxon>Verrucomicrobiota</taxon>
        <taxon>Verrucomicrobiia</taxon>
        <taxon>Verrucomicrobiales</taxon>
        <taxon>Verrucomicrobiaceae</taxon>
        <taxon>Prosthecobacter</taxon>
    </lineage>
</organism>
<dbReference type="InterPro" id="IPR036388">
    <property type="entry name" value="WH-like_DNA-bd_sf"/>
</dbReference>
<evidence type="ECO:0000256" key="3">
    <source>
        <dbReference type="PROSITE-ProRule" id="PRU01091"/>
    </source>
</evidence>
<dbReference type="InterPro" id="IPR016032">
    <property type="entry name" value="Sig_transdc_resp-reg_C-effctor"/>
</dbReference>
<dbReference type="InterPro" id="IPR001867">
    <property type="entry name" value="OmpR/PhoB-type_DNA-bd"/>
</dbReference>
<dbReference type="PANTHER" id="PTHR48111:SF76">
    <property type="entry name" value="TWO-COMPONENT RESPONSE REGULATOR"/>
    <property type="match status" value="1"/>
</dbReference>
<dbReference type="CDD" id="cd00383">
    <property type="entry name" value="trans_reg_C"/>
    <property type="match status" value="1"/>
</dbReference>
<accession>A0ABW0KVN8</accession>
<dbReference type="PANTHER" id="PTHR48111">
    <property type="entry name" value="REGULATOR OF RPOS"/>
    <property type="match status" value="1"/>
</dbReference>
<evidence type="ECO:0000259" key="5">
    <source>
        <dbReference type="PROSITE" id="PS51755"/>
    </source>
</evidence>